<gene>
    <name evidence="12" type="ORF">LP52_19370</name>
</gene>
<dbReference type="GO" id="GO:0015031">
    <property type="term" value="P:protein transport"/>
    <property type="evidence" value="ECO:0007669"/>
    <property type="project" value="UniProtKB-KW"/>
</dbReference>
<evidence type="ECO:0000256" key="2">
    <source>
        <dbReference type="ARBA" id="ARBA00006742"/>
    </source>
</evidence>
<evidence type="ECO:0000256" key="4">
    <source>
        <dbReference type="ARBA" id="ARBA00022475"/>
    </source>
</evidence>
<dbReference type="PRINTS" id="PR01853">
    <property type="entry name" value="YAJCTRNLCASE"/>
</dbReference>
<reference evidence="13" key="1">
    <citation type="journal article" date="2015" name="Chem. Biol.">
        <title>Structure, bioactivity, and resistance mechanism of streptomonomicin, an unusual lasso Peptide from an understudied halophilic actinomycete.</title>
        <authorList>
            <person name="Metelev M."/>
            <person name="Tietz J.I."/>
            <person name="Melby J.O."/>
            <person name="Blair P.M."/>
            <person name="Zhu L."/>
            <person name="Livnat I."/>
            <person name="Severinov K."/>
            <person name="Mitchell D.A."/>
        </authorList>
    </citation>
    <scope>NUCLEOTIDE SEQUENCE [LARGE SCALE GENOMIC DNA]</scope>
    <source>
        <strain evidence="13">YIM 90003</strain>
    </source>
</reference>
<keyword evidence="5 11" id="KW-0812">Transmembrane</keyword>
<evidence type="ECO:0000256" key="1">
    <source>
        <dbReference type="ARBA" id="ARBA00004162"/>
    </source>
</evidence>
<dbReference type="PANTHER" id="PTHR33909">
    <property type="entry name" value="SEC TRANSLOCON ACCESSORY COMPLEX SUBUNIT YAJC"/>
    <property type="match status" value="1"/>
</dbReference>
<evidence type="ECO:0000256" key="3">
    <source>
        <dbReference type="ARBA" id="ARBA00022448"/>
    </source>
</evidence>
<dbReference type="InterPro" id="IPR003849">
    <property type="entry name" value="Preprotein_translocase_YajC"/>
</dbReference>
<proteinExistence type="inferred from homology"/>
<dbReference type="NCBIfam" id="TIGR00739">
    <property type="entry name" value="yajC"/>
    <property type="match status" value="1"/>
</dbReference>
<dbReference type="Proteomes" id="UP000031675">
    <property type="component" value="Unassembled WGS sequence"/>
</dbReference>
<evidence type="ECO:0000256" key="11">
    <source>
        <dbReference type="SAM" id="Phobius"/>
    </source>
</evidence>
<keyword evidence="8" id="KW-0811">Translocation</keyword>
<evidence type="ECO:0000256" key="8">
    <source>
        <dbReference type="ARBA" id="ARBA00023010"/>
    </source>
</evidence>
<evidence type="ECO:0008006" key="14">
    <source>
        <dbReference type="Google" id="ProtNLM"/>
    </source>
</evidence>
<sequence>MEGHPVLAQTILAEGAQDTGGLLGMILPFVLIALVFWLLILRPQQKRKQQETKMQSELQPGVEVLTKAGFFATVVEIRDNEIELEISPGTRIRMLKAGVGDVVKPSDGVSDDTPVEDRPDFPGNDDKNDGSR</sequence>
<comment type="similarity">
    <text evidence="2">Belongs to the YajC family.</text>
</comment>
<evidence type="ECO:0000313" key="13">
    <source>
        <dbReference type="Proteomes" id="UP000031675"/>
    </source>
</evidence>
<evidence type="ECO:0000256" key="9">
    <source>
        <dbReference type="ARBA" id="ARBA00023136"/>
    </source>
</evidence>
<protein>
    <recommendedName>
        <fullName evidence="14">Preprotein translocase subunit YajC</fullName>
    </recommendedName>
</protein>
<dbReference type="GO" id="GO:0005886">
    <property type="term" value="C:plasma membrane"/>
    <property type="evidence" value="ECO:0007669"/>
    <property type="project" value="UniProtKB-SubCell"/>
</dbReference>
<comment type="caution">
    <text evidence="12">The sequence shown here is derived from an EMBL/GenBank/DDBJ whole genome shotgun (WGS) entry which is preliminary data.</text>
</comment>
<dbReference type="AlphaFoldDB" id="A0A0C2FDY6"/>
<dbReference type="RefSeq" id="WP_040275615.1">
    <property type="nucleotide sequence ID" value="NZ_JROO01000038.1"/>
</dbReference>
<evidence type="ECO:0000256" key="7">
    <source>
        <dbReference type="ARBA" id="ARBA00022989"/>
    </source>
</evidence>
<evidence type="ECO:0000256" key="5">
    <source>
        <dbReference type="ARBA" id="ARBA00022692"/>
    </source>
</evidence>
<keyword evidence="9 11" id="KW-0472">Membrane</keyword>
<accession>A0A0C2FDY6</accession>
<feature type="compositionally biased region" description="Basic and acidic residues" evidence="10">
    <location>
        <begin position="115"/>
        <end position="132"/>
    </location>
</feature>
<feature type="region of interest" description="Disordered" evidence="10">
    <location>
        <begin position="101"/>
        <end position="132"/>
    </location>
</feature>
<evidence type="ECO:0000256" key="6">
    <source>
        <dbReference type="ARBA" id="ARBA00022927"/>
    </source>
</evidence>
<dbReference type="Pfam" id="PF02699">
    <property type="entry name" value="YajC"/>
    <property type="match status" value="1"/>
</dbReference>
<keyword evidence="13" id="KW-1185">Reference proteome</keyword>
<keyword evidence="7 11" id="KW-1133">Transmembrane helix</keyword>
<dbReference type="EMBL" id="JROO01000038">
    <property type="protein sequence ID" value="KIH97414.1"/>
    <property type="molecule type" value="Genomic_DNA"/>
</dbReference>
<name>A0A0C2FDY6_9ACTN</name>
<dbReference type="SMART" id="SM01323">
    <property type="entry name" value="YajC"/>
    <property type="match status" value="1"/>
</dbReference>
<evidence type="ECO:0000313" key="12">
    <source>
        <dbReference type="EMBL" id="KIH97414.1"/>
    </source>
</evidence>
<feature type="transmembrane region" description="Helical" evidence="11">
    <location>
        <begin position="20"/>
        <end position="41"/>
    </location>
</feature>
<evidence type="ECO:0000256" key="10">
    <source>
        <dbReference type="SAM" id="MobiDB-lite"/>
    </source>
</evidence>
<dbReference type="STRING" id="183763.LP52_19370"/>
<comment type="subcellular location">
    <subcellularLocation>
        <location evidence="1">Cell membrane</location>
        <topology evidence="1">Single-pass membrane protein</topology>
    </subcellularLocation>
</comment>
<dbReference type="PANTHER" id="PTHR33909:SF1">
    <property type="entry name" value="SEC TRANSLOCON ACCESSORY COMPLEX SUBUNIT YAJC"/>
    <property type="match status" value="1"/>
</dbReference>
<keyword evidence="3" id="KW-0813">Transport</keyword>
<organism evidence="12 13">
    <name type="scientific">Streptomonospora alba</name>
    <dbReference type="NCBI Taxonomy" id="183763"/>
    <lineage>
        <taxon>Bacteria</taxon>
        <taxon>Bacillati</taxon>
        <taxon>Actinomycetota</taxon>
        <taxon>Actinomycetes</taxon>
        <taxon>Streptosporangiales</taxon>
        <taxon>Nocardiopsidaceae</taxon>
        <taxon>Streptomonospora</taxon>
    </lineage>
</organism>
<keyword evidence="6" id="KW-0653">Protein transport</keyword>
<keyword evidence="4" id="KW-1003">Cell membrane</keyword>